<keyword evidence="1" id="KW-1003">Cell membrane</keyword>
<dbReference type="Pfam" id="PF06305">
    <property type="entry name" value="LapA_dom"/>
    <property type="match status" value="1"/>
</dbReference>
<evidence type="ECO:0000256" key="4">
    <source>
        <dbReference type="ARBA" id="ARBA00023136"/>
    </source>
</evidence>
<dbReference type="Proteomes" id="UP000308707">
    <property type="component" value="Unassembled WGS sequence"/>
</dbReference>
<dbReference type="EMBL" id="SZUA01000001">
    <property type="protein sequence ID" value="TKR33344.1"/>
    <property type="molecule type" value="Genomic_DNA"/>
</dbReference>
<name>A0A4U5JU28_9GAMM</name>
<evidence type="ECO:0000313" key="8">
    <source>
        <dbReference type="Proteomes" id="UP000308707"/>
    </source>
</evidence>
<dbReference type="GO" id="GO:0005886">
    <property type="term" value="C:plasma membrane"/>
    <property type="evidence" value="ECO:0007669"/>
    <property type="project" value="InterPro"/>
</dbReference>
<gene>
    <name evidence="7" type="ORF">FCE95_03280</name>
</gene>
<reference evidence="7 8" key="1">
    <citation type="submission" date="2019-04" db="EMBL/GenBank/DDBJ databases">
        <title>Reference strain of H23.</title>
        <authorList>
            <person name="Luo X."/>
        </authorList>
    </citation>
    <scope>NUCLEOTIDE SEQUENCE [LARGE SCALE GENOMIC DNA]</scope>
    <source>
        <strain evidence="7 8">H23</strain>
    </source>
</reference>
<evidence type="ECO:0000256" key="5">
    <source>
        <dbReference type="SAM" id="Phobius"/>
    </source>
</evidence>
<keyword evidence="3 5" id="KW-1133">Transmembrane helix</keyword>
<dbReference type="InterPro" id="IPR010445">
    <property type="entry name" value="LapA_dom"/>
</dbReference>
<organism evidence="7 8">
    <name type="scientific">Luteimonas gilva</name>
    <dbReference type="NCBI Taxonomy" id="2572684"/>
    <lineage>
        <taxon>Bacteria</taxon>
        <taxon>Pseudomonadati</taxon>
        <taxon>Pseudomonadota</taxon>
        <taxon>Gammaproteobacteria</taxon>
        <taxon>Lysobacterales</taxon>
        <taxon>Lysobacteraceae</taxon>
        <taxon>Luteimonas</taxon>
    </lineage>
</organism>
<accession>A0A4U5JU28</accession>
<protein>
    <submittedName>
        <fullName evidence="7">DUF1049 domain-containing protein</fullName>
    </submittedName>
</protein>
<evidence type="ECO:0000259" key="6">
    <source>
        <dbReference type="Pfam" id="PF06305"/>
    </source>
</evidence>
<keyword evidence="4 5" id="KW-0472">Membrane</keyword>
<proteinExistence type="predicted"/>
<evidence type="ECO:0000256" key="2">
    <source>
        <dbReference type="ARBA" id="ARBA00022692"/>
    </source>
</evidence>
<dbReference type="AlphaFoldDB" id="A0A4U5JU28"/>
<comment type="caution">
    <text evidence="7">The sequence shown here is derived from an EMBL/GenBank/DDBJ whole genome shotgun (WGS) entry which is preliminary data.</text>
</comment>
<evidence type="ECO:0000313" key="7">
    <source>
        <dbReference type="EMBL" id="TKR33344.1"/>
    </source>
</evidence>
<sequence>MRLIRLLAAIACLVAGIAVGALNPQPVALDLGFVSLRAGLGVIVLAALLGGVILGGLILTASVVLPLKQRLRRTTANAPAKTDEGR</sequence>
<dbReference type="RefSeq" id="WP_137265553.1">
    <property type="nucleotide sequence ID" value="NZ_SZUA01000001.1"/>
</dbReference>
<feature type="transmembrane region" description="Helical" evidence="5">
    <location>
        <begin position="40"/>
        <end position="65"/>
    </location>
</feature>
<keyword evidence="2 5" id="KW-0812">Transmembrane</keyword>
<feature type="domain" description="Lipopolysaccharide assembly protein A" evidence="6">
    <location>
        <begin position="22"/>
        <end position="74"/>
    </location>
</feature>
<keyword evidence="8" id="KW-1185">Reference proteome</keyword>
<evidence type="ECO:0000256" key="1">
    <source>
        <dbReference type="ARBA" id="ARBA00022475"/>
    </source>
</evidence>
<evidence type="ECO:0000256" key="3">
    <source>
        <dbReference type="ARBA" id="ARBA00022989"/>
    </source>
</evidence>